<dbReference type="InterPro" id="IPR008920">
    <property type="entry name" value="TF_FadR/GntR_C"/>
</dbReference>
<dbReference type="PRINTS" id="PR00035">
    <property type="entry name" value="HTHGNTR"/>
</dbReference>
<evidence type="ECO:0000256" key="2">
    <source>
        <dbReference type="ARBA" id="ARBA00023125"/>
    </source>
</evidence>
<keyword evidence="6" id="KW-1185">Reference proteome</keyword>
<keyword evidence="3" id="KW-0804">Transcription</keyword>
<dbReference type="KEGG" id="chya:V22_24190"/>
<reference evidence="5 6" key="1">
    <citation type="submission" date="2019-02" db="EMBL/GenBank/DDBJ databases">
        <title>Deep-cultivation of Planctomycetes and their phenomic and genomic characterization uncovers novel biology.</title>
        <authorList>
            <person name="Wiegand S."/>
            <person name="Jogler M."/>
            <person name="Boedeker C."/>
            <person name="Pinto D."/>
            <person name="Vollmers J."/>
            <person name="Rivas-Marin E."/>
            <person name="Kohn T."/>
            <person name="Peeters S.H."/>
            <person name="Heuer A."/>
            <person name="Rast P."/>
            <person name="Oberbeckmann S."/>
            <person name="Bunk B."/>
            <person name="Jeske O."/>
            <person name="Meyerdierks A."/>
            <person name="Storesund J.E."/>
            <person name="Kallscheuer N."/>
            <person name="Luecker S."/>
            <person name="Lage O.M."/>
            <person name="Pohl T."/>
            <person name="Merkel B.J."/>
            <person name="Hornburger P."/>
            <person name="Mueller R.-W."/>
            <person name="Bruemmer F."/>
            <person name="Labrenz M."/>
            <person name="Spormann A.M."/>
            <person name="Op den Camp H."/>
            <person name="Overmann J."/>
            <person name="Amann R."/>
            <person name="Jetten M.S.M."/>
            <person name="Mascher T."/>
            <person name="Medema M.H."/>
            <person name="Devos D.P."/>
            <person name="Kaster A.-K."/>
            <person name="Ovreas L."/>
            <person name="Rohde M."/>
            <person name="Galperin M.Y."/>
            <person name="Jogler C."/>
        </authorList>
    </citation>
    <scope>NUCLEOTIDE SEQUENCE [LARGE SCALE GENOMIC DNA]</scope>
    <source>
        <strain evidence="5 6">V22</strain>
    </source>
</reference>
<dbReference type="InterPro" id="IPR036388">
    <property type="entry name" value="WH-like_DNA-bd_sf"/>
</dbReference>
<evidence type="ECO:0000256" key="1">
    <source>
        <dbReference type="ARBA" id="ARBA00023015"/>
    </source>
</evidence>
<dbReference type="InterPro" id="IPR011711">
    <property type="entry name" value="GntR_C"/>
</dbReference>
<dbReference type="Gene3D" id="1.10.10.10">
    <property type="entry name" value="Winged helix-like DNA-binding domain superfamily/Winged helix DNA-binding domain"/>
    <property type="match status" value="1"/>
</dbReference>
<gene>
    <name evidence="5" type="primary">lldR</name>
    <name evidence="5" type="ORF">V22_24190</name>
</gene>
<evidence type="ECO:0000259" key="4">
    <source>
        <dbReference type="PROSITE" id="PS50949"/>
    </source>
</evidence>
<keyword evidence="1" id="KW-0805">Transcription regulation</keyword>
<evidence type="ECO:0000313" key="6">
    <source>
        <dbReference type="Proteomes" id="UP000319976"/>
    </source>
</evidence>
<proteinExistence type="predicted"/>
<dbReference type="OrthoDB" id="214086at2"/>
<dbReference type="InterPro" id="IPR036390">
    <property type="entry name" value="WH_DNA-bd_sf"/>
</dbReference>
<dbReference type="Proteomes" id="UP000319976">
    <property type="component" value="Chromosome"/>
</dbReference>
<feature type="domain" description="HTH gntR-type" evidence="4">
    <location>
        <begin position="11"/>
        <end position="79"/>
    </location>
</feature>
<organism evidence="5 6">
    <name type="scientific">Calycomorphotria hydatis</name>
    <dbReference type="NCBI Taxonomy" id="2528027"/>
    <lineage>
        <taxon>Bacteria</taxon>
        <taxon>Pseudomonadati</taxon>
        <taxon>Planctomycetota</taxon>
        <taxon>Planctomycetia</taxon>
        <taxon>Planctomycetales</taxon>
        <taxon>Planctomycetaceae</taxon>
        <taxon>Calycomorphotria</taxon>
    </lineage>
</organism>
<dbReference type="SMART" id="SM00895">
    <property type="entry name" value="FCD"/>
    <property type="match status" value="1"/>
</dbReference>
<accession>A0A517T9W9</accession>
<keyword evidence="2" id="KW-0238">DNA-binding</keyword>
<evidence type="ECO:0000256" key="3">
    <source>
        <dbReference type="ARBA" id="ARBA00023163"/>
    </source>
</evidence>
<dbReference type="CDD" id="cd07377">
    <property type="entry name" value="WHTH_GntR"/>
    <property type="match status" value="1"/>
</dbReference>
<dbReference type="PANTHER" id="PTHR43537">
    <property type="entry name" value="TRANSCRIPTIONAL REGULATOR, GNTR FAMILY"/>
    <property type="match status" value="1"/>
</dbReference>
<dbReference type="RefSeq" id="WP_145262957.1">
    <property type="nucleotide sequence ID" value="NZ_CP036316.1"/>
</dbReference>
<dbReference type="SUPFAM" id="SSF46785">
    <property type="entry name" value="Winged helix' DNA-binding domain"/>
    <property type="match status" value="1"/>
</dbReference>
<dbReference type="SMART" id="SM00345">
    <property type="entry name" value="HTH_GNTR"/>
    <property type="match status" value="1"/>
</dbReference>
<dbReference type="GO" id="GO:0003700">
    <property type="term" value="F:DNA-binding transcription factor activity"/>
    <property type="evidence" value="ECO:0007669"/>
    <property type="project" value="InterPro"/>
</dbReference>
<protein>
    <submittedName>
        <fullName evidence="5">L-lactate dehydrogenase operon regulatory protein</fullName>
    </submittedName>
</protein>
<dbReference type="SUPFAM" id="SSF48008">
    <property type="entry name" value="GntR ligand-binding domain-like"/>
    <property type="match status" value="1"/>
</dbReference>
<evidence type="ECO:0000313" key="5">
    <source>
        <dbReference type="EMBL" id="QDT65172.1"/>
    </source>
</evidence>
<dbReference type="Pfam" id="PF07729">
    <property type="entry name" value="FCD"/>
    <property type="match status" value="1"/>
</dbReference>
<dbReference type="EMBL" id="CP036316">
    <property type="protein sequence ID" value="QDT65172.1"/>
    <property type="molecule type" value="Genomic_DNA"/>
</dbReference>
<dbReference type="Pfam" id="PF00392">
    <property type="entry name" value="GntR"/>
    <property type="match status" value="1"/>
</dbReference>
<sequence>MNVKLQPIQRQSTVEQVVERIRNVIKDQNLSAGQRLPGEIALVEQLQVSRPVLREALARLQAMGLVEIQRGRGTFVASADGLASCVQMLQSAVTLSPRELISYAELRTAIEIQAVRQASLRATSEQVEELQQLLERMESLDCPYSEYLEVDFQFHRKLIEIAGNELMRNVIEVIYEFVIAQMGHTTPTPAENEFGRRLHREIVAGIKSGDPDLAERPMRQHMQIVLDRLSEEAEHIK</sequence>
<dbReference type="Gene3D" id="1.20.120.530">
    <property type="entry name" value="GntR ligand-binding domain-like"/>
    <property type="match status" value="1"/>
</dbReference>
<dbReference type="PROSITE" id="PS50949">
    <property type="entry name" value="HTH_GNTR"/>
    <property type="match status" value="1"/>
</dbReference>
<name>A0A517T9W9_9PLAN</name>
<dbReference type="GO" id="GO:0003677">
    <property type="term" value="F:DNA binding"/>
    <property type="evidence" value="ECO:0007669"/>
    <property type="project" value="UniProtKB-KW"/>
</dbReference>
<dbReference type="AlphaFoldDB" id="A0A517T9W9"/>
<dbReference type="PANTHER" id="PTHR43537:SF5">
    <property type="entry name" value="UXU OPERON TRANSCRIPTIONAL REGULATOR"/>
    <property type="match status" value="1"/>
</dbReference>
<dbReference type="InterPro" id="IPR000524">
    <property type="entry name" value="Tscrpt_reg_HTH_GntR"/>
</dbReference>